<organism evidence="1 2">
    <name type="scientific">Paramuricea clavata</name>
    <name type="common">Red gorgonian</name>
    <name type="synonym">Violescent sea-whip</name>
    <dbReference type="NCBI Taxonomy" id="317549"/>
    <lineage>
        <taxon>Eukaryota</taxon>
        <taxon>Metazoa</taxon>
        <taxon>Cnidaria</taxon>
        <taxon>Anthozoa</taxon>
        <taxon>Octocorallia</taxon>
        <taxon>Malacalcyonacea</taxon>
        <taxon>Plexauridae</taxon>
        <taxon>Paramuricea</taxon>
    </lineage>
</organism>
<feature type="non-terminal residue" evidence="1">
    <location>
        <position position="60"/>
    </location>
</feature>
<proteinExistence type="predicted"/>
<dbReference type="Proteomes" id="UP001152795">
    <property type="component" value="Unassembled WGS sequence"/>
</dbReference>
<dbReference type="EMBL" id="CACRXK020001741">
    <property type="protein sequence ID" value="CAB3990871.1"/>
    <property type="molecule type" value="Genomic_DNA"/>
</dbReference>
<name>A0A6S7H3G7_PARCT</name>
<sequence length="60" mass="6935">MPSVANYVVDKIVLMQLFALLIQLQEPPGSNYDLHRRLELILNYDLHGRLNLSLFPESLL</sequence>
<accession>A0A6S7H3G7</accession>
<reference evidence="1" key="1">
    <citation type="submission" date="2020-04" db="EMBL/GenBank/DDBJ databases">
        <authorList>
            <person name="Alioto T."/>
            <person name="Alioto T."/>
            <person name="Gomez Garrido J."/>
        </authorList>
    </citation>
    <scope>NUCLEOTIDE SEQUENCE</scope>
    <source>
        <strain evidence="1">A484AB</strain>
    </source>
</reference>
<keyword evidence="2" id="KW-1185">Reference proteome</keyword>
<evidence type="ECO:0000313" key="1">
    <source>
        <dbReference type="EMBL" id="CAB3990871.1"/>
    </source>
</evidence>
<gene>
    <name evidence="1" type="ORF">PACLA_8A001851</name>
</gene>
<protein>
    <submittedName>
        <fullName evidence="1">Uncharacterized protein</fullName>
    </submittedName>
</protein>
<dbReference type="AlphaFoldDB" id="A0A6S7H3G7"/>
<comment type="caution">
    <text evidence="1">The sequence shown here is derived from an EMBL/GenBank/DDBJ whole genome shotgun (WGS) entry which is preliminary data.</text>
</comment>
<evidence type="ECO:0000313" key="2">
    <source>
        <dbReference type="Proteomes" id="UP001152795"/>
    </source>
</evidence>